<protein>
    <submittedName>
        <fullName evidence="1">Uncharacterized protein</fullName>
    </submittedName>
</protein>
<gene>
    <name evidence="1" type="ORF">RF11_07847</name>
</gene>
<accession>A0A0C2M003</accession>
<dbReference type="AlphaFoldDB" id="A0A0C2M003"/>
<dbReference type="EMBL" id="JWZT01005667">
    <property type="protein sequence ID" value="KII60375.1"/>
    <property type="molecule type" value="Genomic_DNA"/>
</dbReference>
<dbReference type="Proteomes" id="UP000031668">
    <property type="component" value="Unassembled WGS sequence"/>
</dbReference>
<keyword evidence="2" id="KW-1185">Reference proteome</keyword>
<evidence type="ECO:0000313" key="2">
    <source>
        <dbReference type="Proteomes" id="UP000031668"/>
    </source>
</evidence>
<proteinExistence type="predicted"/>
<organism evidence="1 2">
    <name type="scientific">Thelohanellus kitauei</name>
    <name type="common">Myxosporean</name>
    <dbReference type="NCBI Taxonomy" id="669202"/>
    <lineage>
        <taxon>Eukaryota</taxon>
        <taxon>Metazoa</taxon>
        <taxon>Cnidaria</taxon>
        <taxon>Myxozoa</taxon>
        <taxon>Myxosporea</taxon>
        <taxon>Bivalvulida</taxon>
        <taxon>Platysporina</taxon>
        <taxon>Myxobolidae</taxon>
        <taxon>Thelohanellus</taxon>
    </lineage>
</organism>
<name>A0A0C2M003_THEKT</name>
<evidence type="ECO:0000313" key="1">
    <source>
        <dbReference type="EMBL" id="KII60375.1"/>
    </source>
</evidence>
<sequence>MNLIVERSRFKIIKIIGILKTIIVQVSPPNSIKKLPVSFWRQSTPRMVFLSITDIWKRRDNNYCKAICVWNSFTTIDKRLLKFLKTNGPLEQKLEKYEPENGHTKNQTVRYTWQCFGKSKNDIAKRSAEGFESPKKFCAVKIYVDDVFI</sequence>
<reference evidence="1 2" key="1">
    <citation type="journal article" date="2014" name="Genome Biol. Evol.">
        <title>The genome of the myxosporean Thelohanellus kitauei shows adaptations to nutrient acquisition within its fish host.</title>
        <authorList>
            <person name="Yang Y."/>
            <person name="Xiong J."/>
            <person name="Zhou Z."/>
            <person name="Huo F."/>
            <person name="Miao W."/>
            <person name="Ran C."/>
            <person name="Liu Y."/>
            <person name="Zhang J."/>
            <person name="Feng J."/>
            <person name="Wang M."/>
            <person name="Wang M."/>
            <person name="Wang L."/>
            <person name="Yao B."/>
        </authorList>
    </citation>
    <scope>NUCLEOTIDE SEQUENCE [LARGE SCALE GENOMIC DNA]</scope>
    <source>
        <strain evidence="1">Wuqing</strain>
    </source>
</reference>
<comment type="caution">
    <text evidence="1">The sequence shown here is derived from an EMBL/GenBank/DDBJ whole genome shotgun (WGS) entry which is preliminary data.</text>
</comment>